<gene>
    <name evidence="2" type="ORF">ACFQH5_11410</name>
</gene>
<evidence type="ECO:0008006" key="4">
    <source>
        <dbReference type="Google" id="ProtNLM"/>
    </source>
</evidence>
<proteinExistence type="predicted"/>
<accession>A0ABW2EZK9</accession>
<keyword evidence="3" id="KW-1185">Reference proteome</keyword>
<dbReference type="SUPFAM" id="SSF53335">
    <property type="entry name" value="S-adenosyl-L-methionine-dependent methyltransferases"/>
    <property type="match status" value="1"/>
</dbReference>
<dbReference type="RefSeq" id="WP_346063994.1">
    <property type="nucleotide sequence ID" value="NZ_BAAADR010000023.1"/>
</dbReference>
<dbReference type="Gene3D" id="3.40.50.150">
    <property type="entry name" value="Vaccinia Virus protein VP39"/>
    <property type="match status" value="1"/>
</dbReference>
<dbReference type="Proteomes" id="UP001596411">
    <property type="component" value="Unassembled WGS sequence"/>
</dbReference>
<evidence type="ECO:0000256" key="1">
    <source>
        <dbReference type="SAM" id="MobiDB-lite"/>
    </source>
</evidence>
<sequence length="72" mass="7597">MNGLSYHSRVPLERLEIAPGSRILDVGCGCGCGWGDTSIALARRTGPEGEVLGLDSSWRTPGAAPRRRASTT</sequence>
<name>A0ABW2EZK9_9GAMM</name>
<dbReference type="InterPro" id="IPR029063">
    <property type="entry name" value="SAM-dependent_MTases_sf"/>
</dbReference>
<feature type="region of interest" description="Disordered" evidence="1">
    <location>
        <begin position="52"/>
        <end position="72"/>
    </location>
</feature>
<evidence type="ECO:0000313" key="3">
    <source>
        <dbReference type="Proteomes" id="UP001596411"/>
    </source>
</evidence>
<organism evidence="2 3">
    <name type="scientific">Halomonas salifodinae</name>
    <dbReference type="NCBI Taxonomy" id="438745"/>
    <lineage>
        <taxon>Bacteria</taxon>
        <taxon>Pseudomonadati</taxon>
        <taxon>Pseudomonadota</taxon>
        <taxon>Gammaproteobacteria</taxon>
        <taxon>Oceanospirillales</taxon>
        <taxon>Halomonadaceae</taxon>
        <taxon>Halomonas</taxon>
    </lineage>
</organism>
<reference evidence="3" key="1">
    <citation type="journal article" date="2019" name="Int. J. Syst. Evol. Microbiol.">
        <title>The Global Catalogue of Microorganisms (GCM) 10K type strain sequencing project: providing services to taxonomists for standard genome sequencing and annotation.</title>
        <authorList>
            <consortium name="The Broad Institute Genomics Platform"/>
            <consortium name="The Broad Institute Genome Sequencing Center for Infectious Disease"/>
            <person name="Wu L."/>
            <person name="Ma J."/>
        </authorList>
    </citation>
    <scope>NUCLEOTIDE SEQUENCE [LARGE SCALE GENOMIC DNA]</scope>
    <source>
        <strain evidence="3">CGMCC 1.13666</strain>
    </source>
</reference>
<evidence type="ECO:0000313" key="2">
    <source>
        <dbReference type="EMBL" id="MFC7090153.1"/>
    </source>
</evidence>
<comment type="caution">
    <text evidence="2">The sequence shown here is derived from an EMBL/GenBank/DDBJ whole genome shotgun (WGS) entry which is preliminary data.</text>
</comment>
<dbReference type="EMBL" id="JBHSZP010000019">
    <property type="protein sequence ID" value="MFC7090153.1"/>
    <property type="molecule type" value="Genomic_DNA"/>
</dbReference>
<protein>
    <recommendedName>
        <fullName evidence="4">Methyltransferase domain-containing protein</fullName>
    </recommendedName>
</protein>